<comment type="caution">
    <text evidence="4">The sequence shown here is derived from an EMBL/GenBank/DDBJ whole genome shotgun (WGS) entry which is preliminary data.</text>
</comment>
<name>A0AAW2DAG6_9ROSI</name>
<dbReference type="Proteomes" id="UP001459277">
    <property type="component" value="Unassembled WGS sequence"/>
</dbReference>
<dbReference type="Pfam" id="PF03101">
    <property type="entry name" value="FAR1"/>
    <property type="match status" value="1"/>
</dbReference>
<evidence type="ECO:0000313" key="4">
    <source>
        <dbReference type="EMBL" id="KAL0006638.1"/>
    </source>
</evidence>
<feature type="region of interest" description="Disordered" evidence="2">
    <location>
        <begin position="406"/>
        <end position="430"/>
    </location>
</feature>
<dbReference type="EMBL" id="JAZDWU010000003">
    <property type="protein sequence ID" value="KAL0006638.1"/>
    <property type="molecule type" value="Genomic_DNA"/>
</dbReference>
<sequence>MEEEITSGFRLVELNEHNSDNKMKDTMDLKNNELNENNVENEKEETRKVEDRVEDPCVGLLFGSIDDIKEYFTRYGNKKGFAVAKRTSRKGNDGEVESLTVACNHAGKQQIKASNSLKAQPQSKTGCKAHFNMIRCLDGWILKSMELEHNHGLSPSKTRFYKCNRVLKPHVRGQLELNAKVGIKMNKNFNSLVVEAGGHENLPFLEKDCRNHLDRVKRLELGEGDAVAMNKYFLKMQADNSNFFYMIDFTEDGRLKNVFWADARSREAFKEFGDVITTKVENVSCTTPTMGLRVLGVQKSFNLNEAELQQSQQIGKESYEESPVWPNINCPPNIIGMSPYYGLPNMLQGGNSPFQSSMIRQVVGMQPFSYHENTSQACTYLLCFSYDKSPLQKACYDLSNEHPSNSIGKFGTNDVTKVGSPKLQEDGRGN</sequence>
<accession>A0AAW2DAG6</accession>
<evidence type="ECO:0000313" key="5">
    <source>
        <dbReference type="Proteomes" id="UP001459277"/>
    </source>
</evidence>
<protein>
    <recommendedName>
        <fullName evidence="3">FAR1 domain-containing protein</fullName>
    </recommendedName>
</protein>
<reference evidence="4 5" key="1">
    <citation type="submission" date="2024-01" db="EMBL/GenBank/DDBJ databases">
        <title>A telomere-to-telomere, gap-free genome of sweet tea (Lithocarpus litseifolius).</title>
        <authorList>
            <person name="Zhou J."/>
        </authorList>
    </citation>
    <scope>NUCLEOTIDE SEQUENCE [LARGE SCALE GENOMIC DNA]</scope>
    <source>
        <strain evidence="4">Zhou-2022a</strain>
        <tissue evidence="4">Leaf</tissue>
    </source>
</reference>
<organism evidence="4 5">
    <name type="scientific">Lithocarpus litseifolius</name>
    <dbReference type="NCBI Taxonomy" id="425828"/>
    <lineage>
        <taxon>Eukaryota</taxon>
        <taxon>Viridiplantae</taxon>
        <taxon>Streptophyta</taxon>
        <taxon>Embryophyta</taxon>
        <taxon>Tracheophyta</taxon>
        <taxon>Spermatophyta</taxon>
        <taxon>Magnoliopsida</taxon>
        <taxon>eudicotyledons</taxon>
        <taxon>Gunneridae</taxon>
        <taxon>Pentapetalae</taxon>
        <taxon>rosids</taxon>
        <taxon>fabids</taxon>
        <taxon>Fagales</taxon>
        <taxon>Fagaceae</taxon>
        <taxon>Lithocarpus</taxon>
    </lineage>
</organism>
<feature type="coiled-coil region" evidence="1">
    <location>
        <begin position="24"/>
        <end position="52"/>
    </location>
</feature>
<dbReference type="PANTHER" id="PTHR47718">
    <property type="entry name" value="OS01G0519700 PROTEIN"/>
    <property type="match status" value="1"/>
</dbReference>
<proteinExistence type="predicted"/>
<dbReference type="AlphaFoldDB" id="A0AAW2DAG6"/>
<keyword evidence="5" id="KW-1185">Reference proteome</keyword>
<feature type="domain" description="FAR1" evidence="3">
    <location>
        <begin position="70"/>
        <end position="154"/>
    </location>
</feature>
<dbReference type="PANTHER" id="PTHR47718:SF13">
    <property type="entry name" value="OS09G0290500 PROTEIN"/>
    <property type="match status" value="1"/>
</dbReference>
<evidence type="ECO:0000256" key="1">
    <source>
        <dbReference type="SAM" id="Coils"/>
    </source>
</evidence>
<evidence type="ECO:0000256" key="2">
    <source>
        <dbReference type="SAM" id="MobiDB-lite"/>
    </source>
</evidence>
<dbReference type="InterPro" id="IPR004330">
    <property type="entry name" value="FAR1_DNA_bnd_dom"/>
</dbReference>
<evidence type="ECO:0000259" key="3">
    <source>
        <dbReference type="Pfam" id="PF03101"/>
    </source>
</evidence>
<gene>
    <name evidence="4" type="ORF">SO802_008140</name>
</gene>
<keyword evidence="1" id="KW-0175">Coiled coil</keyword>